<proteinExistence type="predicted"/>
<dbReference type="SUPFAM" id="SSF55469">
    <property type="entry name" value="FMN-dependent nitroreductase-like"/>
    <property type="match status" value="2"/>
</dbReference>
<protein>
    <recommendedName>
        <fullName evidence="1">Nitroreductase domain-containing protein</fullName>
    </recommendedName>
</protein>
<evidence type="ECO:0000313" key="3">
    <source>
        <dbReference type="Proteomes" id="UP000218164"/>
    </source>
</evidence>
<dbReference type="InterPro" id="IPR029479">
    <property type="entry name" value="Nitroreductase"/>
</dbReference>
<feature type="domain" description="Nitroreductase" evidence="1">
    <location>
        <begin position="109"/>
        <end position="236"/>
    </location>
</feature>
<dbReference type="GO" id="GO:0016491">
    <property type="term" value="F:oxidoreductase activity"/>
    <property type="evidence" value="ECO:0007669"/>
    <property type="project" value="InterPro"/>
</dbReference>
<comment type="caution">
    <text evidence="2">The sequence shown here is derived from an EMBL/GenBank/DDBJ whole genome shotgun (WGS) entry which is preliminary data.</text>
</comment>
<dbReference type="InterPro" id="IPR000415">
    <property type="entry name" value="Nitroreductase-like"/>
</dbReference>
<accession>A0A2A2HMJ9</accession>
<dbReference type="EMBL" id="LMVP01000558">
    <property type="protein sequence ID" value="PAV10453.1"/>
    <property type="molecule type" value="Genomic_DNA"/>
</dbReference>
<dbReference type="OrthoDB" id="10206at2157"/>
<evidence type="ECO:0000313" key="2">
    <source>
        <dbReference type="EMBL" id="PAV10453.1"/>
    </source>
</evidence>
<name>A0A2A2HMJ9_9EURY</name>
<feature type="domain" description="Nitroreductase" evidence="1">
    <location>
        <begin position="462"/>
        <end position="549"/>
    </location>
</feature>
<dbReference type="PANTHER" id="PTHR42741:SF3">
    <property type="entry name" value="NITROREDUCTASE FAMILY PROTEIN"/>
    <property type="match status" value="1"/>
</dbReference>
<dbReference type="RefSeq" id="WP_095646224.1">
    <property type="nucleotide sequence ID" value="NZ_LMVP01000558.1"/>
</dbReference>
<dbReference type="Proteomes" id="UP000218164">
    <property type="component" value="Unassembled WGS sequence"/>
</dbReference>
<gene>
    <name evidence="2" type="ORF">ASJ81_13380</name>
</gene>
<organism evidence="2 3">
    <name type="scientific">Methanosarcina spelaei</name>
    <dbReference type="NCBI Taxonomy" id="1036679"/>
    <lineage>
        <taxon>Archaea</taxon>
        <taxon>Methanobacteriati</taxon>
        <taxon>Methanobacteriota</taxon>
        <taxon>Stenosarchaea group</taxon>
        <taxon>Methanomicrobia</taxon>
        <taxon>Methanosarcinales</taxon>
        <taxon>Methanosarcinaceae</taxon>
        <taxon>Methanosarcina</taxon>
    </lineage>
</organism>
<dbReference type="Gene3D" id="3.40.109.10">
    <property type="entry name" value="NADH Oxidase"/>
    <property type="match status" value="2"/>
</dbReference>
<keyword evidence="3" id="KW-1185">Reference proteome</keyword>
<sequence>MTKELEAILAYHQASKHKFKSYAPGPHRLDLRLKPDSFLNYHGTRLLNLEIWSDEQTKAEIFPTYEQAFSPEKLKPSELNAKSISRLFFDSFAISAWKMAEGTKWPLRVNPSSGNLHPTEMYLLSGPMKGLLKNPSVCHYASLPHALEIRAEFSQATWKLLSSGFPEGTFFVGLSSVFWRVSWKYGLRAFRYAQHDIGHAIAALTFAAAGLGWKTSLLLDMSSKDIAALLGISGEKGPEKQGPACLLAVYPAGKTCTKSRISSGVIPDFKNLSWKGIPNSLSPEHVQWVGIEDAASAAQKKETDYLDKREESNEKLKEELKFNLQAVSSLKTSSFRNLLNLDTVPLREVIRKRRSAIEMNNSAYLEDEIFYAMLQRTLPENNPIFNSLAFGPFTHLLLFVNHVKDLLPGLYIFLRKPGEKDRFKAAIRPDFLWEKPKNCPLDLEFYLLMEETLDSFAAQLSCKQRKAADACFTACMLSEFEEPLKRFGAWIYPYLFWECGILGQLLYLEAEAYGLRGCGIGCFFDDPLHDAIGLKGLEFQDLYHFAVGYPLPEIGVIALPAYEK</sequence>
<dbReference type="PANTHER" id="PTHR42741">
    <property type="entry name" value="NITROREDUCTASE FAMILY PROTEIN"/>
    <property type="match status" value="1"/>
</dbReference>
<dbReference type="Pfam" id="PF00881">
    <property type="entry name" value="Nitroreductase"/>
    <property type="match status" value="2"/>
</dbReference>
<reference evidence="2 3" key="1">
    <citation type="journal article" date="2017" name="BMC Genomics">
        <title>Genomic analysis of methanogenic archaea reveals a shift towards energy conservation.</title>
        <authorList>
            <person name="Gilmore S.P."/>
            <person name="Henske J.K."/>
            <person name="Sexton J.A."/>
            <person name="Solomon K.V."/>
            <person name="Seppala S."/>
            <person name="Yoo J.I."/>
            <person name="Huyett L.M."/>
            <person name="Pressman A."/>
            <person name="Cogan J.Z."/>
            <person name="Kivenson V."/>
            <person name="Peng X."/>
            <person name="Tan Y."/>
            <person name="Valentine D.L."/>
            <person name="O'Malley M.A."/>
        </authorList>
    </citation>
    <scope>NUCLEOTIDE SEQUENCE [LARGE SCALE GENOMIC DNA]</scope>
    <source>
        <strain evidence="2 3">MC-15</strain>
    </source>
</reference>
<dbReference type="CDD" id="cd02142">
    <property type="entry name" value="McbC_SagB-like_oxidoreductase"/>
    <property type="match status" value="2"/>
</dbReference>
<evidence type="ECO:0000259" key="1">
    <source>
        <dbReference type="Pfam" id="PF00881"/>
    </source>
</evidence>
<dbReference type="AlphaFoldDB" id="A0A2A2HMJ9"/>